<keyword evidence="2" id="KW-1185">Reference proteome</keyword>
<evidence type="ECO:0000313" key="1">
    <source>
        <dbReference type="EMBL" id="KAG0443367.1"/>
    </source>
</evidence>
<dbReference type="Proteomes" id="UP000805193">
    <property type="component" value="Unassembled WGS sequence"/>
</dbReference>
<name>A0AC60QUR0_IXOPE</name>
<gene>
    <name evidence="1" type="ORF">HPB47_014999</name>
</gene>
<organism evidence="1 2">
    <name type="scientific">Ixodes persulcatus</name>
    <name type="common">Taiga tick</name>
    <dbReference type="NCBI Taxonomy" id="34615"/>
    <lineage>
        <taxon>Eukaryota</taxon>
        <taxon>Metazoa</taxon>
        <taxon>Ecdysozoa</taxon>
        <taxon>Arthropoda</taxon>
        <taxon>Chelicerata</taxon>
        <taxon>Arachnida</taxon>
        <taxon>Acari</taxon>
        <taxon>Parasitiformes</taxon>
        <taxon>Ixodida</taxon>
        <taxon>Ixodoidea</taxon>
        <taxon>Ixodidae</taxon>
        <taxon>Ixodinae</taxon>
        <taxon>Ixodes</taxon>
    </lineage>
</organism>
<protein>
    <submittedName>
        <fullName evidence="1">Uncharacterized protein</fullName>
    </submittedName>
</protein>
<sequence>MSLAASPGRAAAAEATARTDRAVHGVPQRIQYPTEDRRGEHRSRQSLVPQDRCLAEPASYLLAGGGPSVDNPMPRSAEPQDGAGSRQVFLPFGAERGASLLVKALHTPSVLAGGAPAVQLSRLDQLYH</sequence>
<evidence type="ECO:0000313" key="2">
    <source>
        <dbReference type="Proteomes" id="UP000805193"/>
    </source>
</evidence>
<dbReference type="EMBL" id="JABSTQ010003536">
    <property type="protein sequence ID" value="KAG0443367.1"/>
    <property type="molecule type" value="Genomic_DNA"/>
</dbReference>
<comment type="caution">
    <text evidence="1">The sequence shown here is derived from an EMBL/GenBank/DDBJ whole genome shotgun (WGS) entry which is preliminary data.</text>
</comment>
<reference evidence="1 2" key="1">
    <citation type="journal article" date="2020" name="Cell">
        <title>Large-Scale Comparative Analyses of Tick Genomes Elucidate Their Genetic Diversity and Vector Capacities.</title>
        <authorList>
            <consortium name="Tick Genome and Microbiome Consortium (TIGMIC)"/>
            <person name="Jia N."/>
            <person name="Wang J."/>
            <person name="Shi W."/>
            <person name="Du L."/>
            <person name="Sun Y."/>
            <person name="Zhan W."/>
            <person name="Jiang J.F."/>
            <person name="Wang Q."/>
            <person name="Zhang B."/>
            <person name="Ji P."/>
            <person name="Bell-Sakyi L."/>
            <person name="Cui X.M."/>
            <person name="Yuan T.T."/>
            <person name="Jiang B.G."/>
            <person name="Yang W.F."/>
            <person name="Lam T.T."/>
            <person name="Chang Q.C."/>
            <person name="Ding S.J."/>
            <person name="Wang X.J."/>
            <person name="Zhu J.G."/>
            <person name="Ruan X.D."/>
            <person name="Zhao L."/>
            <person name="Wei J.T."/>
            <person name="Ye R.Z."/>
            <person name="Que T.C."/>
            <person name="Du C.H."/>
            <person name="Zhou Y.H."/>
            <person name="Cheng J.X."/>
            <person name="Dai P.F."/>
            <person name="Guo W.B."/>
            <person name="Han X.H."/>
            <person name="Huang E.J."/>
            <person name="Li L.F."/>
            <person name="Wei W."/>
            <person name="Gao Y.C."/>
            <person name="Liu J.Z."/>
            <person name="Shao H.Z."/>
            <person name="Wang X."/>
            <person name="Wang C.C."/>
            <person name="Yang T.C."/>
            <person name="Huo Q.B."/>
            <person name="Li W."/>
            <person name="Chen H.Y."/>
            <person name="Chen S.E."/>
            <person name="Zhou L.G."/>
            <person name="Ni X.B."/>
            <person name="Tian J.H."/>
            <person name="Sheng Y."/>
            <person name="Liu T."/>
            <person name="Pan Y.S."/>
            <person name="Xia L.Y."/>
            <person name="Li J."/>
            <person name="Zhao F."/>
            <person name="Cao W.C."/>
        </authorList>
    </citation>
    <scope>NUCLEOTIDE SEQUENCE [LARGE SCALE GENOMIC DNA]</scope>
    <source>
        <strain evidence="1">Iper-2018</strain>
    </source>
</reference>
<accession>A0AC60QUR0</accession>
<proteinExistence type="predicted"/>